<dbReference type="AlphaFoldDB" id="A0AA86NE43"/>
<reference evidence="4" key="1">
    <citation type="submission" date="2023-06" db="EMBL/GenBank/DDBJ databases">
        <authorList>
            <person name="Kurt Z."/>
        </authorList>
    </citation>
    <scope>NUCLEOTIDE SEQUENCE</scope>
</reference>
<evidence type="ECO:0000313" key="5">
    <source>
        <dbReference type="EMBL" id="CAL6076579.1"/>
    </source>
</evidence>
<feature type="binding site" evidence="1">
    <location>
        <position position="62"/>
    </location>
    <ligand>
        <name>substrate</name>
    </ligand>
</feature>
<dbReference type="InterPro" id="IPR036812">
    <property type="entry name" value="NAD(P)_OxRdtase_dom_sf"/>
</dbReference>
<dbReference type="EMBL" id="CATOUU010000132">
    <property type="protein sequence ID" value="CAI9917478.1"/>
    <property type="molecule type" value="Genomic_DNA"/>
</dbReference>
<dbReference type="GO" id="GO:0016491">
    <property type="term" value="F:oxidoreductase activity"/>
    <property type="evidence" value="ECO:0007669"/>
    <property type="project" value="InterPro"/>
</dbReference>
<dbReference type="PANTHER" id="PTHR11732">
    <property type="entry name" value="ALDO/KETO REDUCTASE"/>
    <property type="match status" value="1"/>
</dbReference>
<organism evidence="4">
    <name type="scientific">Hexamita inflata</name>
    <dbReference type="NCBI Taxonomy" id="28002"/>
    <lineage>
        <taxon>Eukaryota</taxon>
        <taxon>Metamonada</taxon>
        <taxon>Diplomonadida</taxon>
        <taxon>Hexamitidae</taxon>
        <taxon>Hexamitinae</taxon>
        <taxon>Hexamita</taxon>
    </lineage>
</organism>
<dbReference type="EMBL" id="CAXDID020000320">
    <property type="protein sequence ID" value="CAL6076579.1"/>
    <property type="molecule type" value="Genomic_DNA"/>
</dbReference>
<dbReference type="SUPFAM" id="SSF51430">
    <property type="entry name" value="NAD(P)-linked oxidoreductase"/>
    <property type="match status" value="1"/>
</dbReference>
<name>A0AA86NE43_9EUKA</name>
<protein>
    <submittedName>
        <fullName evidence="4">Aldose reductase</fullName>
    </submittedName>
    <submittedName>
        <fullName evidence="5">Aldose_reductase</fullName>
    </submittedName>
</protein>
<keyword evidence="6" id="KW-1185">Reference proteome</keyword>
<sequence length="275" mass="32061">MNEKDVGIAIRKAINDGLVTREQLFITTKLWNTYHNPAFAEIQLKASLKNLQLEYIDLFVIHWPISFDQITETGQKANVEDDLSEIQLYPRKEGKIMKQNISLEATWRVMESFVERGFAKNIGVSNYTIALMNDLLSYCKIKPFCNQIESHLYFQNTVLIDFCNEHEVRVVAYSPFGGKYDYGRNAGRSLFQDEVLTKIALKHNCSVTDIMMTFHRSRVWMVIPKSSQYKNLKNNIEFKCIQMDQQDLKQLMELNKADGRFNDAGRVFWETPVFD</sequence>
<evidence type="ECO:0000313" key="4">
    <source>
        <dbReference type="EMBL" id="CAI9917478.1"/>
    </source>
</evidence>
<comment type="caution">
    <text evidence="4">The sequence shown here is derived from an EMBL/GenBank/DDBJ whole genome shotgun (WGS) entry which is preliminary data.</text>
</comment>
<proteinExistence type="predicted"/>
<dbReference type="InterPro" id="IPR023210">
    <property type="entry name" value="NADP_OxRdtase_dom"/>
</dbReference>
<dbReference type="PROSITE" id="PS00062">
    <property type="entry name" value="ALDOKETO_REDUCTASE_2"/>
    <property type="match status" value="1"/>
</dbReference>
<reference evidence="5 6" key="2">
    <citation type="submission" date="2024-07" db="EMBL/GenBank/DDBJ databases">
        <authorList>
            <person name="Akdeniz Z."/>
        </authorList>
    </citation>
    <scope>NUCLEOTIDE SEQUENCE [LARGE SCALE GENOMIC DNA]</scope>
</reference>
<dbReference type="Gene3D" id="3.20.20.100">
    <property type="entry name" value="NADP-dependent oxidoreductase domain"/>
    <property type="match status" value="1"/>
</dbReference>
<dbReference type="PIRSF" id="PIRSF000097">
    <property type="entry name" value="AKR"/>
    <property type="match status" value="1"/>
</dbReference>
<gene>
    <name evidence="4" type="ORF">HINF_LOCUS5123</name>
    <name evidence="5" type="ORF">HINF_LOCUS57758</name>
</gene>
<feature type="domain" description="NADP-dependent oxidoreductase" evidence="3">
    <location>
        <begin position="9"/>
        <end position="255"/>
    </location>
</feature>
<dbReference type="InterPro" id="IPR018170">
    <property type="entry name" value="Aldo/ket_reductase_CS"/>
</dbReference>
<accession>A0AA86NE43</accession>
<dbReference type="Pfam" id="PF00248">
    <property type="entry name" value="Aldo_ket_red"/>
    <property type="match status" value="1"/>
</dbReference>
<evidence type="ECO:0000256" key="1">
    <source>
        <dbReference type="PIRSR" id="PIRSR000097-2"/>
    </source>
</evidence>
<evidence type="ECO:0000313" key="6">
    <source>
        <dbReference type="Proteomes" id="UP001642409"/>
    </source>
</evidence>
<feature type="site" description="Lowers pKa of active site Tyr" evidence="2">
    <location>
        <position position="29"/>
    </location>
</feature>
<evidence type="ECO:0000259" key="3">
    <source>
        <dbReference type="Pfam" id="PF00248"/>
    </source>
</evidence>
<dbReference type="InterPro" id="IPR020471">
    <property type="entry name" value="AKR"/>
</dbReference>
<dbReference type="PRINTS" id="PR00069">
    <property type="entry name" value="ALDKETRDTASE"/>
</dbReference>
<evidence type="ECO:0000256" key="2">
    <source>
        <dbReference type="PIRSR" id="PIRSR000097-3"/>
    </source>
</evidence>
<dbReference type="Proteomes" id="UP001642409">
    <property type="component" value="Unassembled WGS sequence"/>
</dbReference>